<dbReference type="Proteomes" id="UP001060215">
    <property type="component" value="Chromosome 4"/>
</dbReference>
<dbReference type="EMBL" id="CM045761">
    <property type="protein sequence ID" value="KAI8015870.1"/>
    <property type="molecule type" value="Genomic_DNA"/>
</dbReference>
<evidence type="ECO:0000313" key="2">
    <source>
        <dbReference type="Proteomes" id="UP001060215"/>
    </source>
</evidence>
<protein>
    <submittedName>
        <fullName evidence="1">UDP-glycosyltransferase 87A2</fullName>
    </submittedName>
</protein>
<gene>
    <name evidence="1" type="ORF">LOK49_LG05G01476</name>
</gene>
<sequence length="148" mass="16625">MGCHVVASPCTGKGHINPMMNLCKLLASRKDDILISFVLIEEWLGLLSSETTPAQIRFATIPNINPSEIDRGADFPGFLEAALTKLEEPFERLLDRLEPPRPRVIISDTYLTWAVGRNRRNIPVASLWPMPTSVFSVYHHFDLLVQNG</sequence>
<accession>A0ACC0HTQ3</accession>
<comment type="caution">
    <text evidence="1">The sequence shown here is derived from an EMBL/GenBank/DDBJ whole genome shotgun (WGS) entry which is preliminary data.</text>
</comment>
<organism evidence="1 2">
    <name type="scientific">Camellia lanceoleosa</name>
    <dbReference type="NCBI Taxonomy" id="1840588"/>
    <lineage>
        <taxon>Eukaryota</taxon>
        <taxon>Viridiplantae</taxon>
        <taxon>Streptophyta</taxon>
        <taxon>Embryophyta</taxon>
        <taxon>Tracheophyta</taxon>
        <taxon>Spermatophyta</taxon>
        <taxon>Magnoliopsida</taxon>
        <taxon>eudicotyledons</taxon>
        <taxon>Gunneridae</taxon>
        <taxon>Pentapetalae</taxon>
        <taxon>asterids</taxon>
        <taxon>Ericales</taxon>
        <taxon>Theaceae</taxon>
        <taxon>Camellia</taxon>
    </lineage>
</organism>
<evidence type="ECO:0000313" key="1">
    <source>
        <dbReference type="EMBL" id="KAI8015870.1"/>
    </source>
</evidence>
<reference evidence="1 2" key="1">
    <citation type="journal article" date="2022" name="Plant J.">
        <title>Chromosome-level genome of Camellia lanceoleosa provides a valuable resource for understanding genome evolution and self-incompatibility.</title>
        <authorList>
            <person name="Gong W."/>
            <person name="Xiao S."/>
            <person name="Wang L."/>
            <person name="Liao Z."/>
            <person name="Chang Y."/>
            <person name="Mo W."/>
            <person name="Hu G."/>
            <person name="Li W."/>
            <person name="Zhao G."/>
            <person name="Zhu H."/>
            <person name="Hu X."/>
            <person name="Ji K."/>
            <person name="Xiang X."/>
            <person name="Song Q."/>
            <person name="Yuan D."/>
            <person name="Jin S."/>
            <person name="Zhang L."/>
        </authorList>
    </citation>
    <scope>NUCLEOTIDE SEQUENCE [LARGE SCALE GENOMIC DNA]</scope>
    <source>
        <strain evidence="1">SQ_2022a</strain>
    </source>
</reference>
<proteinExistence type="predicted"/>
<keyword evidence="2" id="KW-1185">Reference proteome</keyword>
<name>A0ACC0HTQ3_9ERIC</name>